<name>A0A9D4J3Y1_DREPO</name>
<gene>
    <name evidence="7" type="ORF">DPMN_151091</name>
</gene>
<feature type="transmembrane region" description="Helical" evidence="6">
    <location>
        <begin position="54"/>
        <end position="78"/>
    </location>
</feature>
<evidence type="ECO:0000256" key="3">
    <source>
        <dbReference type="ARBA" id="ARBA00022692"/>
    </source>
</evidence>
<evidence type="ECO:0000256" key="5">
    <source>
        <dbReference type="ARBA" id="ARBA00023136"/>
    </source>
</evidence>
<dbReference type="AlphaFoldDB" id="A0A9D4J3Y1"/>
<comment type="subcellular location">
    <subcellularLocation>
        <location evidence="1">Membrane</location>
        <topology evidence="1">Multi-pass membrane protein</topology>
    </subcellularLocation>
</comment>
<evidence type="ECO:0000256" key="2">
    <source>
        <dbReference type="ARBA" id="ARBA00007524"/>
    </source>
</evidence>
<sequence>MAHNVPLLVLTFLVLAAFIVVCVFNGLASGGANTGLYKSSTGAISDKYYVEITPAGWTFSIWGFIYTWQALWIVYAIVNLFRKSEKGPYYTYPVLLPIPFLVTYVINMALNCVWMVVFDREIMEAALAVLFSMCVTLYICMFISYRKLDQSVQVLEKQSRFSDVWLIRMLVQNGLGIYATWCTVATHLNLAFVLVYRSAHDISNQDACTIALGILSAIIVLFIVTDWFFLDRFSRYTFTPYLVLVVAFAGSLSKNYEEGARNTTFTIVLLAFSGFATVVKFILLVYRHCRRTEGGVRISDESIVKV</sequence>
<feature type="transmembrane region" description="Helical" evidence="6">
    <location>
        <begin position="122"/>
        <end position="145"/>
    </location>
</feature>
<organism evidence="7 8">
    <name type="scientific">Dreissena polymorpha</name>
    <name type="common">Zebra mussel</name>
    <name type="synonym">Mytilus polymorpha</name>
    <dbReference type="NCBI Taxonomy" id="45954"/>
    <lineage>
        <taxon>Eukaryota</taxon>
        <taxon>Metazoa</taxon>
        <taxon>Spiralia</taxon>
        <taxon>Lophotrochozoa</taxon>
        <taxon>Mollusca</taxon>
        <taxon>Bivalvia</taxon>
        <taxon>Autobranchia</taxon>
        <taxon>Heteroconchia</taxon>
        <taxon>Euheterodonta</taxon>
        <taxon>Imparidentia</taxon>
        <taxon>Neoheterodontei</taxon>
        <taxon>Myida</taxon>
        <taxon>Dreissenoidea</taxon>
        <taxon>Dreissenidae</taxon>
        <taxon>Dreissena</taxon>
    </lineage>
</organism>
<dbReference type="Pfam" id="PF03073">
    <property type="entry name" value="TspO_MBR"/>
    <property type="match status" value="1"/>
</dbReference>
<feature type="transmembrane region" description="Helical" evidence="6">
    <location>
        <begin position="265"/>
        <end position="286"/>
    </location>
</feature>
<dbReference type="PANTHER" id="PTHR33802:SF1">
    <property type="entry name" value="XK-RELATED PROTEIN"/>
    <property type="match status" value="1"/>
</dbReference>
<dbReference type="GO" id="GO:0016020">
    <property type="term" value="C:membrane"/>
    <property type="evidence" value="ECO:0007669"/>
    <property type="project" value="UniProtKB-SubCell"/>
</dbReference>
<dbReference type="Proteomes" id="UP000828390">
    <property type="component" value="Unassembled WGS sequence"/>
</dbReference>
<feature type="transmembrane region" description="Helical" evidence="6">
    <location>
        <begin position="210"/>
        <end position="229"/>
    </location>
</feature>
<evidence type="ECO:0000313" key="8">
    <source>
        <dbReference type="Proteomes" id="UP000828390"/>
    </source>
</evidence>
<dbReference type="InterPro" id="IPR038330">
    <property type="entry name" value="TspO/MBR-related_sf"/>
</dbReference>
<accession>A0A9D4J3Y1</accession>
<dbReference type="InterPro" id="IPR004307">
    <property type="entry name" value="TspO_MBR"/>
</dbReference>
<evidence type="ECO:0000256" key="4">
    <source>
        <dbReference type="ARBA" id="ARBA00022989"/>
    </source>
</evidence>
<feature type="transmembrane region" description="Helical" evidence="6">
    <location>
        <begin position="90"/>
        <end position="116"/>
    </location>
</feature>
<evidence type="ECO:0000256" key="6">
    <source>
        <dbReference type="SAM" id="Phobius"/>
    </source>
</evidence>
<comment type="similarity">
    <text evidence="2">Belongs to the TspO/BZRP family.</text>
</comment>
<comment type="caution">
    <text evidence="7">The sequence shown here is derived from an EMBL/GenBank/DDBJ whole genome shotgun (WGS) entry which is preliminary data.</text>
</comment>
<dbReference type="PANTHER" id="PTHR33802">
    <property type="entry name" value="SI:CH211-161H7.5-RELATED"/>
    <property type="match status" value="1"/>
</dbReference>
<keyword evidence="8" id="KW-1185">Reference proteome</keyword>
<evidence type="ECO:0000256" key="1">
    <source>
        <dbReference type="ARBA" id="ARBA00004141"/>
    </source>
</evidence>
<reference evidence="7" key="1">
    <citation type="journal article" date="2019" name="bioRxiv">
        <title>The Genome of the Zebra Mussel, Dreissena polymorpha: A Resource for Invasive Species Research.</title>
        <authorList>
            <person name="McCartney M.A."/>
            <person name="Auch B."/>
            <person name="Kono T."/>
            <person name="Mallez S."/>
            <person name="Zhang Y."/>
            <person name="Obille A."/>
            <person name="Becker A."/>
            <person name="Abrahante J.E."/>
            <person name="Garbe J."/>
            <person name="Badalamenti J.P."/>
            <person name="Herman A."/>
            <person name="Mangelson H."/>
            <person name="Liachko I."/>
            <person name="Sullivan S."/>
            <person name="Sone E.D."/>
            <person name="Koren S."/>
            <person name="Silverstein K.A.T."/>
            <person name="Beckman K.B."/>
            <person name="Gohl D.M."/>
        </authorList>
    </citation>
    <scope>NUCLEOTIDE SEQUENCE</scope>
    <source>
        <strain evidence="7">Duluth1</strain>
        <tissue evidence="7">Whole animal</tissue>
    </source>
</reference>
<dbReference type="Gene3D" id="1.20.1260.100">
    <property type="entry name" value="TspO/MBR protein"/>
    <property type="match status" value="1"/>
</dbReference>
<proteinExistence type="inferred from homology"/>
<reference evidence="7" key="2">
    <citation type="submission" date="2020-11" db="EMBL/GenBank/DDBJ databases">
        <authorList>
            <person name="McCartney M.A."/>
            <person name="Auch B."/>
            <person name="Kono T."/>
            <person name="Mallez S."/>
            <person name="Becker A."/>
            <person name="Gohl D.M."/>
            <person name="Silverstein K.A.T."/>
            <person name="Koren S."/>
            <person name="Bechman K.B."/>
            <person name="Herman A."/>
            <person name="Abrahante J.E."/>
            <person name="Garbe J."/>
        </authorList>
    </citation>
    <scope>NUCLEOTIDE SEQUENCE</scope>
    <source>
        <strain evidence="7">Duluth1</strain>
        <tissue evidence="7">Whole animal</tissue>
    </source>
</reference>
<keyword evidence="5 6" id="KW-0472">Membrane</keyword>
<feature type="transmembrane region" description="Helical" evidence="6">
    <location>
        <begin position="165"/>
        <end position="190"/>
    </location>
</feature>
<dbReference type="OrthoDB" id="5586934at2759"/>
<keyword evidence="4 6" id="KW-1133">Transmembrane helix</keyword>
<keyword evidence="3 6" id="KW-0812">Transmembrane</keyword>
<evidence type="ECO:0000313" key="7">
    <source>
        <dbReference type="EMBL" id="KAH3797510.1"/>
    </source>
</evidence>
<dbReference type="EMBL" id="JAIWYP010000007">
    <property type="protein sequence ID" value="KAH3797510.1"/>
    <property type="molecule type" value="Genomic_DNA"/>
</dbReference>
<protein>
    <submittedName>
        <fullName evidence="7">Uncharacterized protein</fullName>
    </submittedName>
</protein>